<proteinExistence type="predicted"/>
<protein>
    <submittedName>
        <fullName evidence="2">Uncharacterized protein</fullName>
    </submittedName>
</protein>
<evidence type="ECO:0000313" key="2">
    <source>
        <dbReference type="EMBL" id="UBF23476.1"/>
    </source>
</evidence>
<feature type="region of interest" description="Disordered" evidence="1">
    <location>
        <begin position="49"/>
        <end position="68"/>
    </location>
</feature>
<reference evidence="2" key="1">
    <citation type="submission" date="2021-05" db="EMBL/GenBank/DDBJ databases">
        <title>Diversity, taxonomy and evolution of archaeal viruses of the class Caudoviricetes.</title>
        <authorList>
            <person name="Liu Y."/>
            <person name="Demina T.A."/>
            <person name="Roux S."/>
            <person name="Aiewsakun P."/>
            <person name="Kazlauskas D."/>
            <person name="Simmonds P."/>
            <person name="Prangishvili D."/>
            <person name="Oksanen H.M."/>
            <person name="Krupovic M."/>
        </authorList>
    </citation>
    <scope>NUCLEOTIDE SEQUENCE</scope>
    <source>
        <strain evidence="2">HRTV-28/28</strain>
    </source>
</reference>
<keyword evidence="3" id="KW-1185">Reference proteome</keyword>
<evidence type="ECO:0000313" key="3">
    <source>
        <dbReference type="Proteomes" id="UP000827176"/>
    </source>
</evidence>
<dbReference type="EMBL" id="MZ334528">
    <property type="protein sequence ID" value="UBF23476.1"/>
    <property type="molecule type" value="Genomic_DNA"/>
</dbReference>
<sequence>MADGEINRNGATIRIDDNGGVQVEPAPGQEIEYTGTDRGTEAIRDSVSTDALSSDIQSGTDVSDGQFDTTYQNTSGTLRLVNIRVRNTSGSTGLIDIRLVAGDSPSEMGFRDSVKIEVGDQRGASVGAIVADTQYYELQSFAIGEIITWNEADWNAD</sequence>
<dbReference type="Proteomes" id="UP000827176">
    <property type="component" value="Segment"/>
</dbReference>
<accession>A0AAE8XZN4</accession>
<gene>
    <name evidence="2" type="ORF">HRTV-28_gp38</name>
</gene>
<organism evidence="2 3">
    <name type="scientific">Halorubrum tailed virus 28</name>
    <dbReference type="NCBI Taxonomy" id="2878009"/>
    <lineage>
        <taxon>Viruses</taxon>
        <taxon>Duplodnaviria</taxon>
        <taxon>Heunggongvirae</taxon>
        <taxon>Uroviricota</taxon>
        <taxon>Caudoviricetes</taxon>
        <taxon>Suolaviridae</taxon>
        <taxon>Pormufvirus</taxon>
        <taxon>Pormufvirus salinum</taxon>
        <taxon>Pormufvirus HRTV28</taxon>
    </lineage>
</organism>
<feature type="region of interest" description="Disordered" evidence="1">
    <location>
        <begin position="1"/>
        <end position="39"/>
    </location>
</feature>
<evidence type="ECO:0000256" key="1">
    <source>
        <dbReference type="SAM" id="MobiDB-lite"/>
    </source>
</evidence>
<name>A0AAE8XZN4_9CAUD</name>